<reference evidence="3" key="1">
    <citation type="journal article" date="2013" name="Nature">
        <title>Pan genome of the phytoplankton Emiliania underpins its global distribution.</title>
        <authorList>
            <person name="Read B.A."/>
            <person name="Kegel J."/>
            <person name="Klute M.J."/>
            <person name="Kuo A."/>
            <person name="Lefebvre S.C."/>
            <person name="Maumus F."/>
            <person name="Mayer C."/>
            <person name="Miller J."/>
            <person name="Monier A."/>
            <person name="Salamov A."/>
            <person name="Young J."/>
            <person name="Aguilar M."/>
            <person name="Claverie J.M."/>
            <person name="Frickenhaus S."/>
            <person name="Gonzalez K."/>
            <person name="Herman E.K."/>
            <person name="Lin Y.C."/>
            <person name="Napier J."/>
            <person name="Ogata H."/>
            <person name="Sarno A.F."/>
            <person name="Shmutz J."/>
            <person name="Schroeder D."/>
            <person name="de Vargas C."/>
            <person name="Verret F."/>
            <person name="von Dassow P."/>
            <person name="Valentin K."/>
            <person name="Van de Peer Y."/>
            <person name="Wheeler G."/>
            <person name="Dacks J.B."/>
            <person name="Delwiche C.F."/>
            <person name="Dyhrman S.T."/>
            <person name="Glockner G."/>
            <person name="John U."/>
            <person name="Richards T."/>
            <person name="Worden A.Z."/>
            <person name="Zhang X."/>
            <person name="Grigoriev I.V."/>
            <person name="Allen A.E."/>
            <person name="Bidle K."/>
            <person name="Borodovsky M."/>
            <person name="Bowler C."/>
            <person name="Brownlee C."/>
            <person name="Cock J.M."/>
            <person name="Elias M."/>
            <person name="Gladyshev V.N."/>
            <person name="Groth M."/>
            <person name="Guda C."/>
            <person name="Hadaegh A."/>
            <person name="Iglesias-Rodriguez M.D."/>
            <person name="Jenkins J."/>
            <person name="Jones B.M."/>
            <person name="Lawson T."/>
            <person name="Leese F."/>
            <person name="Lindquist E."/>
            <person name="Lobanov A."/>
            <person name="Lomsadze A."/>
            <person name="Malik S.B."/>
            <person name="Marsh M.E."/>
            <person name="Mackinder L."/>
            <person name="Mock T."/>
            <person name="Mueller-Roeber B."/>
            <person name="Pagarete A."/>
            <person name="Parker M."/>
            <person name="Probert I."/>
            <person name="Quesneville H."/>
            <person name="Raines C."/>
            <person name="Rensing S.A."/>
            <person name="Riano-Pachon D.M."/>
            <person name="Richier S."/>
            <person name="Rokitta S."/>
            <person name="Shiraiwa Y."/>
            <person name="Soanes D.M."/>
            <person name="van der Giezen M."/>
            <person name="Wahlund T.M."/>
            <person name="Williams B."/>
            <person name="Wilson W."/>
            <person name="Wolfe G."/>
            <person name="Wurch L.L."/>
        </authorList>
    </citation>
    <scope>NUCLEOTIDE SEQUENCE</scope>
</reference>
<evidence type="ECO:0000313" key="2">
    <source>
        <dbReference type="EnsemblProtists" id="EOD27761"/>
    </source>
</evidence>
<dbReference type="RefSeq" id="XP_005780190.1">
    <property type="nucleotide sequence ID" value="XM_005780133.1"/>
</dbReference>
<evidence type="ECO:0000313" key="3">
    <source>
        <dbReference type="Proteomes" id="UP000013827"/>
    </source>
</evidence>
<dbReference type="GeneID" id="17273307"/>
<keyword evidence="1" id="KW-0812">Transmembrane</keyword>
<dbReference type="Proteomes" id="UP000013827">
    <property type="component" value="Unassembled WGS sequence"/>
</dbReference>
<keyword evidence="1" id="KW-1133">Transmembrane helix</keyword>
<keyword evidence="3" id="KW-1185">Reference proteome</keyword>
<feature type="transmembrane region" description="Helical" evidence="1">
    <location>
        <begin position="40"/>
        <end position="62"/>
    </location>
</feature>
<dbReference type="HOGENOM" id="CLU_1520579_0_0_1"/>
<accession>A0A0D3JW76</accession>
<sequence length="177" mass="18318">MVPRSVEVAALLVPLPNVPSAADAVWSGSAVPGSALLSSALVSVSSSLASLLFFLPFLYALYIASIPFRVSTILKPAQQLNRSLASPLSWIHLCTAPVAASATICKFLVTRAPRQAPLSKCAIVALGGFSSSSVHCCAAFRTIGHSGGPVTPAVCDPAVSPSPSRPRTHSFVWPRVA</sequence>
<protein>
    <submittedName>
        <fullName evidence="2">Uncharacterized protein</fullName>
    </submittedName>
</protein>
<dbReference type="PaxDb" id="2903-EOD27761"/>
<dbReference type="KEGG" id="ehx:EMIHUDRAFT_204715"/>
<reference evidence="2" key="2">
    <citation type="submission" date="2024-10" db="UniProtKB">
        <authorList>
            <consortium name="EnsemblProtists"/>
        </authorList>
    </citation>
    <scope>IDENTIFICATION</scope>
</reference>
<dbReference type="AlphaFoldDB" id="A0A0D3JW76"/>
<name>A0A0D3JW76_EMIH1</name>
<dbReference type="EnsemblProtists" id="EOD27761">
    <property type="protein sequence ID" value="EOD27761"/>
    <property type="gene ID" value="EMIHUDRAFT_204715"/>
</dbReference>
<proteinExistence type="predicted"/>
<organism evidence="2 3">
    <name type="scientific">Emiliania huxleyi (strain CCMP1516)</name>
    <dbReference type="NCBI Taxonomy" id="280463"/>
    <lineage>
        <taxon>Eukaryota</taxon>
        <taxon>Haptista</taxon>
        <taxon>Haptophyta</taxon>
        <taxon>Prymnesiophyceae</taxon>
        <taxon>Isochrysidales</taxon>
        <taxon>Noelaerhabdaceae</taxon>
        <taxon>Emiliania</taxon>
    </lineage>
</organism>
<keyword evidence="1" id="KW-0472">Membrane</keyword>
<evidence type="ECO:0000256" key="1">
    <source>
        <dbReference type="SAM" id="Phobius"/>
    </source>
</evidence>